<dbReference type="CDD" id="cd00170">
    <property type="entry name" value="SEC14"/>
    <property type="match status" value="1"/>
</dbReference>
<keyword evidence="3" id="KW-1185">Reference proteome</keyword>
<dbReference type="Pfam" id="PF00650">
    <property type="entry name" value="CRAL_TRIO"/>
    <property type="match status" value="1"/>
</dbReference>
<dbReference type="InterPro" id="IPR001251">
    <property type="entry name" value="CRAL-TRIO_dom"/>
</dbReference>
<organism evidence="2 3">
    <name type="scientific">Leptosia nina</name>
    <dbReference type="NCBI Taxonomy" id="320188"/>
    <lineage>
        <taxon>Eukaryota</taxon>
        <taxon>Metazoa</taxon>
        <taxon>Ecdysozoa</taxon>
        <taxon>Arthropoda</taxon>
        <taxon>Hexapoda</taxon>
        <taxon>Insecta</taxon>
        <taxon>Pterygota</taxon>
        <taxon>Neoptera</taxon>
        <taxon>Endopterygota</taxon>
        <taxon>Lepidoptera</taxon>
        <taxon>Glossata</taxon>
        <taxon>Ditrysia</taxon>
        <taxon>Papilionoidea</taxon>
        <taxon>Pieridae</taxon>
        <taxon>Pierinae</taxon>
        <taxon>Leptosia</taxon>
    </lineage>
</organism>
<dbReference type="GO" id="GO:1902936">
    <property type="term" value="F:phosphatidylinositol bisphosphate binding"/>
    <property type="evidence" value="ECO:0007669"/>
    <property type="project" value="TreeGrafter"/>
</dbReference>
<sequence length="284" mass="33071">MEALPKTRCLEFNPNTLSALREQYNYGTPKLMNEAIDILEQWLQKQDHLTKKDFSREYLERSIIISKDVKELLKEYNGEIIDFIVPKLTEDNYRVYILQNCGKQSSFLNYFKFLLVMCEYFQSHDYCNGVMAVFDYRKANVLEIIKALNLVELRQVVAIITEGYSLRLKGLHFITPSKAIDAIVTMMKQVMSEKLAKRIFVHNNVSSLGEHIAPLDILPEEYGGKERSAQKLHDEIIDEVNSNEFMDYLKELKSARSDESKRHIDKFNDLYMGTPGSFRTLNVD</sequence>
<dbReference type="PROSITE" id="PS50191">
    <property type="entry name" value="CRAL_TRIO"/>
    <property type="match status" value="1"/>
</dbReference>
<dbReference type="AlphaFoldDB" id="A0AAV1IY66"/>
<dbReference type="EMBL" id="CAVLEF010000002">
    <property type="protein sequence ID" value="CAK1541711.1"/>
    <property type="molecule type" value="Genomic_DNA"/>
</dbReference>
<dbReference type="SMART" id="SM00516">
    <property type="entry name" value="SEC14"/>
    <property type="match status" value="1"/>
</dbReference>
<name>A0AAV1IY66_9NEOP</name>
<reference evidence="2 3" key="1">
    <citation type="submission" date="2023-11" db="EMBL/GenBank/DDBJ databases">
        <authorList>
            <person name="Okamura Y."/>
        </authorList>
    </citation>
    <scope>NUCLEOTIDE SEQUENCE [LARGE SCALE GENOMIC DNA]</scope>
</reference>
<dbReference type="PRINTS" id="PR00180">
    <property type="entry name" value="CRETINALDHBP"/>
</dbReference>
<evidence type="ECO:0000313" key="2">
    <source>
        <dbReference type="EMBL" id="CAK1541711.1"/>
    </source>
</evidence>
<dbReference type="Gene3D" id="3.40.525.10">
    <property type="entry name" value="CRAL-TRIO lipid binding domain"/>
    <property type="match status" value="1"/>
</dbReference>
<gene>
    <name evidence="2" type="ORF">LNINA_LOCUS1670</name>
</gene>
<dbReference type="PANTHER" id="PTHR10174">
    <property type="entry name" value="ALPHA-TOCOPHEROL TRANSFER PROTEIN-RELATED"/>
    <property type="match status" value="1"/>
</dbReference>
<dbReference type="Proteomes" id="UP001497472">
    <property type="component" value="Unassembled WGS sequence"/>
</dbReference>
<dbReference type="InterPro" id="IPR036865">
    <property type="entry name" value="CRAL-TRIO_dom_sf"/>
</dbReference>
<evidence type="ECO:0000313" key="3">
    <source>
        <dbReference type="Proteomes" id="UP001497472"/>
    </source>
</evidence>
<dbReference type="PANTHER" id="PTHR10174:SF208">
    <property type="entry name" value="CRAL-TRIO DOMAIN-CONTAINING PROTEIN DDB_G0278031"/>
    <property type="match status" value="1"/>
</dbReference>
<accession>A0AAV1IY66</accession>
<protein>
    <recommendedName>
        <fullName evidence="1">CRAL-TRIO domain-containing protein</fullName>
    </recommendedName>
</protein>
<dbReference type="SUPFAM" id="SSF52087">
    <property type="entry name" value="CRAL/TRIO domain"/>
    <property type="match status" value="1"/>
</dbReference>
<proteinExistence type="predicted"/>
<evidence type="ECO:0000259" key="1">
    <source>
        <dbReference type="PROSITE" id="PS50191"/>
    </source>
</evidence>
<dbReference type="GO" id="GO:0016020">
    <property type="term" value="C:membrane"/>
    <property type="evidence" value="ECO:0007669"/>
    <property type="project" value="TreeGrafter"/>
</dbReference>
<comment type="caution">
    <text evidence="2">The sequence shown here is derived from an EMBL/GenBank/DDBJ whole genome shotgun (WGS) entry which is preliminary data.</text>
</comment>
<feature type="domain" description="CRAL-TRIO" evidence="1">
    <location>
        <begin position="51"/>
        <end position="230"/>
    </location>
</feature>